<reference evidence="11" key="1">
    <citation type="submission" date="2010-03" db="EMBL/GenBank/DDBJ databases">
        <title>The genome sequence of Ruminococcus sp. 18P13.</title>
        <authorList>
            <consortium name="metaHIT consortium -- http://www.metahit.eu/"/>
            <person name="Pajon A."/>
            <person name="Turner K."/>
            <person name="Parkhill J."/>
            <person name="Bernalier A."/>
        </authorList>
    </citation>
    <scope>NUCLEOTIDE SEQUENCE [LARGE SCALE GENOMIC DNA]</scope>
    <source>
        <strain evidence="11">Type strain: 18P13</strain>
    </source>
</reference>
<evidence type="ECO:0000256" key="3">
    <source>
        <dbReference type="ARBA" id="ARBA00023277"/>
    </source>
</evidence>
<comment type="similarity">
    <text evidence="6 7">Belongs to the glycosyl hydrolase 9 (cellulase E) family.</text>
</comment>
<dbReference type="PATRIC" id="fig|213810.4.peg.2297"/>
<accession>D4LFJ4</accession>
<dbReference type="InterPro" id="IPR001701">
    <property type="entry name" value="Glyco_hydro_9"/>
</dbReference>
<dbReference type="CDD" id="cd14256">
    <property type="entry name" value="Dockerin_I"/>
    <property type="match status" value="1"/>
</dbReference>
<dbReference type="HOGENOM" id="CLU_008926_0_2_9"/>
<dbReference type="PROSITE" id="PS00448">
    <property type="entry name" value="CLOS_CELLULOSOME_RPT"/>
    <property type="match status" value="1"/>
</dbReference>
<keyword evidence="12" id="KW-1185">Reference proteome</keyword>
<feature type="chain" id="PRO_5039754206" description="Glucanase" evidence="7">
    <location>
        <begin position="27"/>
        <end position="733"/>
    </location>
</feature>
<evidence type="ECO:0000256" key="1">
    <source>
        <dbReference type="ARBA" id="ARBA00022729"/>
    </source>
</evidence>
<dbReference type="CAZy" id="CBM3">
    <property type="family name" value="Carbohydrate-Binding Module Family 3"/>
</dbReference>
<dbReference type="InterPro" id="IPR008928">
    <property type="entry name" value="6-hairpin_glycosidase_sf"/>
</dbReference>
<dbReference type="CAZy" id="GH9">
    <property type="family name" value="Glycoside Hydrolase Family 9"/>
</dbReference>
<protein>
    <recommendedName>
        <fullName evidence="7">Glucanase</fullName>
        <ecNumber evidence="7">3.2.1.-</ecNumber>
    </recommendedName>
</protein>
<dbReference type="SUPFAM" id="SSF48208">
    <property type="entry name" value="Six-hairpin glycosidases"/>
    <property type="match status" value="1"/>
</dbReference>
<organism evidence="11 12">
    <name type="scientific">Ruminococcus champanellensis (strain DSM 18848 / JCM 17042 / KCTC 15320 / 18P13)</name>
    <dbReference type="NCBI Taxonomy" id="213810"/>
    <lineage>
        <taxon>Bacteria</taxon>
        <taxon>Bacillati</taxon>
        <taxon>Bacillota</taxon>
        <taxon>Clostridia</taxon>
        <taxon>Eubacteriales</taxon>
        <taxon>Oscillospiraceae</taxon>
        <taxon>Ruminococcus</taxon>
    </lineage>
</organism>
<dbReference type="SUPFAM" id="SSF49384">
    <property type="entry name" value="Carbohydrate-binding domain"/>
    <property type="match status" value="1"/>
</dbReference>
<feature type="active site" evidence="6">
    <location>
        <position position="451"/>
    </location>
</feature>
<feature type="active site" evidence="6">
    <location>
        <position position="442"/>
    </location>
</feature>
<dbReference type="RefSeq" id="WP_015559295.1">
    <property type="nucleotide sequence ID" value="NC_021039.1"/>
</dbReference>
<keyword evidence="5 6" id="KW-0624">Polysaccharide degradation</keyword>
<dbReference type="Proteomes" id="UP000007054">
    <property type="component" value="Chromosome"/>
</dbReference>
<dbReference type="GO" id="GO:0030248">
    <property type="term" value="F:cellulose binding"/>
    <property type="evidence" value="ECO:0007669"/>
    <property type="project" value="InterPro"/>
</dbReference>
<evidence type="ECO:0000256" key="7">
    <source>
        <dbReference type="RuleBase" id="RU361166"/>
    </source>
</evidence>
<reference evidence="11" key="2">
    <citation type="submission" date="2010-03" db="EMBL/GenBank/DDBJ databases">
        <authorList>
            <person name="Pajon A."/>
        </authorList>
    </citation>
    <scope>NUCLEOTIDE SEQUENCE</scope>
    <source>
        <strain evidence="11">Type strain: 18P13</strain>
    </source>
</reference>
<dbReference type="GeneID" id="83157040"/>
<feature type="domain" description="Dockerin" evidence="10">
    <location>
        <begin position="672"/>
        <end position="733"/>
    </location>
</feature>
<dbReference type="InterPro" id="IPR018247">
    <property type="entry name" value="EF_Hand_1_Ca_BS"/>
</dbReference>
<dbReference type="PROSITE" id="PS51766">
    <property type="entry name" value="DOCKERIN"/>
    <property type="match status" value="1"/>
</dbReference>
<feature type="signal peptide" evidence="7">
    <location>
        <begin position="1"/>
        <end position="26"/>
    </location>
</feature>
<evidence type="ECO:0000256" key="8">
    <source>
        <dbReference type="SAM" id="MobiDB-lite"/>
    </source>
</evidence>
<dbReference type="Pfam" id="PF00404">
    <property type="entry name" value="Dockerin_1"/>
    <property type="match status" value="1"/>
</dbReference>
<dbReference type="InterPro" id="IPR001956">
    <property type="entry name" value="CBM3"/>
</dbReference>
<dbReference type="Gene3D" id="2.60.40.710">
    <property type="entry name" value="Endoglucanase-like"/>
    <property type="match status" value="1"/>
</dbReference>
<dbReference type="GO" id="GO:0004553">
    <property type="term" value="F:hydrolase activity, hydrolyzing O-glycosyl compounds"/>
    <property type="evidence" value="ECO:0007669"/>
    <property type="project" value="UniProtKB-UniRule"/>
</dbReference>
<proteinExistence type="inferred from homology"/>
<dbReference type="Pfam" id="PF00942">
    <property type="entry name" value="CBM_3"/>
    <property type="match status" value="1"/>
</dbReference>
<feature type="domain" description="CBM3" evidence="9">
    <location>
        <begin position="483"/>
        <end position="649"/>
    </location>
</feature>
<dbReference type="InterPro" id="IPR033126">
    <property type="entry name" value="Glyco_hydro_9_Asp/Glu_AS"/>
</dbReference>
<dbReference type="EC" id="3.2.1.-" evidence="7"/>
<gene>
    <name evidence="11" type="ordered locus">RUM_24010</name>
</gene>
<evidence type="ECO:0000256" key="6">
    <source>
        <dbReference type="PROSITE-ProRule" id="PRU10060"/>
    </source>
</evidence>
<sequence length="733" mass="79955">MNKRIISLACTGAILAGAAGSLPVQNAGLHGAAADINYATALQMSLYFYECQQAGHLPAWNRVEWRADATTDDFIDGGWYDAGDHVKFNLPMAYSASMLAWGLYQYGDGVQACGEMENYVNNLSFVLDYLAACDLGDEIVFQVGNGQEDHTWWGPVELYSYGMGESSPYTRPYYKASEGCSAVFGEMAAALAAGYCALDGKIGEGQRSAYLEHAENIFKIASTSPSDTVYNDSDASGFYRSSHFYDELFYAANWLYKATGDKAYLNKAESYIPNLGKELGTSELKYSWSQCWDDVQQGGLLLYAQNTKDSTYISRVQKHLDYWCSGKQLDGGLCYVDTWGCLRYANNIGFLAAVACDTLFSSDAALCTKYKTLYENQINYSLGDNPDHQCYVVGHCANSPKNPHHRTAHCSWKNALETPETNRHVLYGALVGGPDNSGNYEDDRGNYINNEVATDYNAGFTALLCKMVSAYGGETDAAFPEPEVRTPEFFVEAKATSDAGGVNLSLKFTNQTAWPARVEDNLSYRYYMDLSEVIAAGNKPEDVVIRCDRDQSAMYSDVTPAQISGIQHYSGDIYYVEVTYPDGRAAIPISEGRYQCETMLALVFPNYGKGWDSTNDYSCQDIEGAEDNVMTDKITVYQNGVLLYGIEPDGTAPVTTAASTSGGTTGTTTGTETALPGDANADGKVQIADVVTLNKYLVGAGKLTARGAKNADMDDNGRLDAVDAVLLKRIFVS</sequence>
<dbReference type="KEGG" id="rch:RUM_24010"/>
<dbReference type="Pfam" id="PF00759">
    <property type="entry name" value="Glyco_hydro_9"/>
    <property type="match status" value="1"/>
</dbReference>
<dbReference type="EMBL" id="FP929052">
    <property type="protein sequence ID" value="CBL18389.1"/>
    <property type="molecule type" value="Genomic_DNA"/>
</dbReference>
<dbReference type="PROSITE" id="PS00698">
    <property type="entry name" value="GH9_3"/>
    <property type="match status" value="1"/>
</dbReference>
<evidence type="ECO:0000256" key="5">
    <source>
        <dbReference type="ARBA" id="ARBA00023326"/>
    </source>
</evidence>
<dbReference type="InterPro" id="IPR036966">
    <property type="entry name" value="CBM3_sf"/>
</dbReference>
<dbReference type="Gene3D" id="1.10.1330.10">
    <property type="entry name" value="Dockerin domain"/>
    <property type="match status" value="1"/>
</dbReference>
<dbReference type="InterPro" id="IPR016134">
    <property type="entry name" value="Dockerin_dom"/>
</dbReference>
<name>D4LFJ4_RUMC1</name>
<dbReference type="PANTHER" id="PTHR22298">
    <property type="entry name" value="ENDO-1,4-BETA-GLUCANASE"/>
    <property type="match status" value="1"/>
</dbReference>
<feature type="compositionally biased region" description="Low complexity" evidence="8">
    <location>
        <begin position="654"/>
        <end position="674"/>
    </location>
</feature>
<dbReference type="InterPro" id="IPR008965">
    <property type="entry name" value="CBM2/CBM3_carb-bd_dom_sf"/>
</dbReference>
<keyword evidence="4 6" id="KW-0326">Glycosidase</keyword>
<dbReference type="PROSITE" id="PS00018">
    <property type="entry name" value="EF_HAND_1"/>
    <property type="match status" value="1"/>
</dbReference>
<evidence type="ECO:0000313" key="11">
    <source>
        <dbReference type="EMBL" id="CBL18389.1"/>
    </source>
</evidence>
<dbReference type="GO" id="GO:0000272">
    <property type="term" value="P:polysaccharide catabolic process"/>
    <property type="evidence" value="ECO:0007669"/>
    <property type="project" value="UniProtKB-KW"/>
</dbReference>
<evidence type="ECO:0000256" key="2">
    <source>
        <dbReference type="ARBA" id="ARBA00022801"/>
    </source>
</evidence>
<keyword evidence="2 6" id="KW-0378">Hydrolase</keyword>
<dbReference type="SUPFAM" id="SSF63446">
    <property type="entry name" value="Type I dockerin domain"/>
    <property type="match status" value="1"/>
</dbReference>
<feature type="region of interest" description="Disordered" evidence="8">
    <location>
        <begin position="654"/>
        <end position="677"/>
    </location>
</feature>
<dbReference type="STRING" id="213810.RUM_24010"/>
<evidence type="ECO:0000259" key="10">
    <source>
        <dbReference type="PROSITE" id="PS51766"/>
    </source>
</evidence>
<keyword evidence="1 7" id="KW-0732">Signal</keyword>
<dbReference type="Gene3D" id="1.50.10.10">
    <property type="match status" value="1"/>
</dbReference>
<evidence type="ECO:0000313" key="12">
    <source>
        <dbReference type="Proteomes" id="UP000007054"/>
    </source>
</evidence>
<evidence type="ECO:0000256" key="4">
    <source>
        <dbReference type="ARBA" id="ARBA00023295"/>
    </source>
</evidence>
<dbReference type="InterPro" id="IPR036439">
    <property type="entry name" value="Dockerin_dom_sf"/>
</dbReference>
<dbReference type="PROSITE" id="PS51172">
    <property type="entry name" value="CBM3"/>
    <property type="match status" value="1"/>
</dbReference>
<dbReference type="SMART" id="SM01067">
    <property type="entry name" value="CBM_3"/>
    <property type="match status" value="1"/>
</dbReference>
<evidence type="ECO:0000259" key="9">
    <source>
        <dbReference type="PROSITE" id="PS51172"/>
    </source>
</evidence>
<dbReference type="InterPro" id="IPR002105">
    <property type="entry name" value="Dockerin_1_rpt"/>
</dbReference>
<dbReference type="AlphaFoldDB" id="D4LFJ4"/>
<dbReference type="BioCyc" id="RCHA213810:RUM_RS11685-MONOMER"/>
<dbReference type="InterPro" id="IPR012341">
    <property type="entry name" value="6hp_glycosidase-like_sf"/>
</dbReference>
<keyword evidence="3 6" id="KW-0119">Carbohydrate metabolism</keyword>